<evidence type="ECO:0000313" key="12">
    <source>
        <dbReference type="Proteomes" id="UP000233597"/>
    </source>
</evidence>
<evidence type="ECO:0000313" key="11">
    <source>
        <dbReference type="EMBL" id="PKR51948.1"/>
    </source>
</evidence>
<dbReference type="Pfam" id="PF02602">
    <property type="entry name" value="HEM4"/>
    <property type="match status" value="1"/>
</dbReference>
<proteinExistence type="inferred from homology"/>
<dbReference type="PANTHER" id="PTHR38042:SF1">
    <property type="entry name" value="UROPORPHYRINOGEN-III SYNTHASE, CHLOROPLASTIC"/>
    <property type="match status" value="1"/>
</dbReference>
<keyword evidence="4 9" id="KW-0456">Lyase</keyword>
<evidence type="ECO:0000256" key="6">
    <source>
        <dbReference type="ARBA" id="ARBA00037589"/>
    </source>
</evidence>
<dbReference type="RefSeq" id="WP_101268952.1">
    <property type="nucleotide sequence ID" value="NZ_NWTK01000012.1"/>
</dbReference>
<dbReference type="GO" id="GO:0006780">
    <property type="term" value="P:uroporphyrinogen III biosynthetic process"/>
    <property type="evidence" value="ECO:0007669"/>
    <property type="project" value="UniProtKB-UniRule"/>
</dbReference>
<dbReference type="GO" id="GO:0006782">
    <property type="term" value="P:protoporphyrinogen IX biosynthetic process"/>
    <property type="evidence" value="ECO:0007669"/>
    <property type="project" value="UniProtKB-UniRule"/>
</dbReference>
<evidence type="ECO:0000256" key="7">
    <source>
        <dbReference type="ARBA" id="ARBA00040167"/>
    </source>
</evidence>
<dbReference type="UniPathway" id="UPA00251">
    <property type="reaction ID" value="UER00320"/>
</dbReference>
<dbReference type="SUPFAM" id="SSF69618">
    <property type="entry name" value="HemD-like"/>
    <property type="match status" value="1"/>
</dbReference>
<sequence>MGKTVLNTRPETDSGDLAIALQQRGYDVCCAPMLTIDFPPLPDEQPGLNLNGVQAVVFTSANGVRAFIRHCPRRDLPVMAVGDATATTAREAGFATVFSAGGDINDLAALIAQRLPANGGPIYHPAARKTAGDLGTLLASKGYVIDRQTLYEAHAATSLPPAIIDGLVHVAIDAVLFFSPRTAESFVKLVEHHNIQGAMTTVSAICLSPAVKDRLASLKWRRIAVAAQPTQESLLSELDNAIV</sequence>
<dbReference type="InterPro" id="IPR039793">
    <property type="entry name" value="UROS/Hem4"/>
</dbReference>
<evidence type="ECO:0000256" key="5">
    <source>
        <dbReference type="ARBA" id="ARBA00023244"/>
    </source>
</evidence>
<evidence type="ECO:0000256" key="9">
    <source>
        <dbReference type="RuleBase" id="RU366031"/>
    </source>
</evidence>
<dbReference type="InterPro" id="IPR036108">
    <property type="entry name" value="4pyrrol_syn_uPrphyn_synt_sf"/>
</dbReference>
<evidence type="ECO:0000256" key="1">
    <source>
        <dbReference type="ARBA" id="ARBA00004772"/>
    </source>
</evidence>
<dbReference type="GO" id="GO:0004852">
    <property type="term" value="F:uroporphyrinogen-III synthase activity"/>
    <property type="evidence" value="ECO:0007669"/>
    <property type="project" value="UniProtKB-UniRule"/>
</dbReference>
<dbReference type="EMBL" id="NWTK01000012">
    <property type="protein sequence ID" value="PKR51948.1"/>
    <property type="molecule type" value="Genomic_DNA"/>
</dbReference>
<dbReference type="Gene3D" id="3.40.50.10090">
    <property type="match status" value="2"/>
</dbReference>
<dbReference type="EC" id="4.2.1.75" evidence="3 9"/>
<feature type="domain" description="Tetrapyrrole biosynthesis uroporphyrinogen III synthase" evidence="10">
    <location>
        <begin position="17"/>
        <end position="235"/>
    </location>
</feature>
<accession>A0A2N3KN11</accession>
<dbReference type="AlphaFoldDB" id="A0A2N3KN11"/>
<gene>
    <name evidence="11" type="ORF">COO20_17645</name>
</gene>
<evidence type="ECO:0000256" key="2">
    <source>
        <dbReference type="ARBA" id="ARBA00008133"/>
    </source>
</evidence>
<comment type="caution">
    <text evidence="11">The sequence shown here is derived from an EMBL/GenBank/DDBJ whole genome shotgun (WGS) entry which is preliminary data.</text>
</comment>
<comment type="catalytic activity">
    <reaction evidence="8 9">
        <text>hydroxymethylbilane = uroporphyrinogen III + H2O</text>
        <dbReference type="Rhea" id="RHEA:18965"/>
        <dbReference type="ChEBI" id="CHEBI:15377"/>
        <dbReference type="ChEBI" id="CHEBI:57308"/>
        <dbReference type="ChEBI" id="CHEBI:57845"/>
        <dbReference type="EC" id="4.2.1.75"/>
    </reaction>
</comment>
<evidence type="ECO:0000256" key="4">
    <source>
        <dbReference type="ARBA" id="ARBA00023239"/>
    </source>
</evidence>
<name>A0A2N3KN11_9PROT</name>
<dbReference type="OrthoDB" id="7163809at2"/>
<evidence type="ECO:0000259" key="10">
    <source>
        <dbReference type="Pfam" id="PF02602"/>
    </source>
</evidence>
<evidence type="ECO:0000256" key="3">
    <source>
        <dbReference type="ARBA" id="ARBA00013109"/>
    </source>
</evidence>
<protein>
    <recommendedName>
        <fullName evidence="7 9">Uroporphyrinogen-III synthase</fullName>
        <ecNumber evidence="3 9">4.2.1.75</ecNumber>
    </recommendedName>
</protein>
<comment type="pathway">
    <text evidence="1 9">Porphyrin-containing compound metabolism; protoporphyrin-IX biosynthesis; coproporphyrinogen-III from 5-aminolevulinate: step 3/4.</text>
</comment>
<reference evidence="11 12" key="1">
    <citation type="submission" date="2017-09" db="EMBL/GenBank/DDBJ databases">
        <title>Biodiversity and function of Thalassospira species in the particle-attached aromatic-hydrocarbon-degrading consortia from the surface seawater of the South China Sea.</title>
        <authorList>
            <person name="Dong C."/>
            <person name="Liu R."/>
            <person name="Shao Z."/>
        </authorList>
    </citation>
    <scope>NUCLEOTIDE SEQUENCE [LARGE SCALE GENOMIC DNA]</scope>
    <source>
        <strain evidence="11 12">CSC1P2</strain>
    </source>
</reference>
<dbReference type="CDD" id="cd06578">
    <property type="entry name" value="HemD"/>
    <property type="match status" value="1"/>
</dbReference>
<dbReference type="Proteomes" id="UP000233597">
    <property type="component" value="Unassembled WGS sequence"/>
</dbReference>
<dbReference type="PANTHER" id="PTHR38042">
    <property type="entry name" value="UROPORPHYRINOGEN-III SYNTHASE, CHLOROPLASTIC"/>
    <property type="match status" value="1"/>
</dbReference>
<evidence type="ECO:0000256" key="8">
    <source>
        <dbReference type="ARBA" id="ARBA00048617"/>
    </source>
</evidence>
<comment type="similarity">
    <text evidence="2 9">Belongs to the uroporphyrinogen-III synthase family.</text>
</comment>
<organism evidence="11 12">
    <name type="scientific">Thalassospira marina</name>
    <dbReference type="NCBI Taxonomy" id="2048283"/>
    <lineage>
        <taxon>Bacteria</taxon>
        <taxon>Pseudomonadati</taxon>
        <taxon>Pseudomonadota</taxon>
        <taxon>Alphaproteobacteria</taxon>
        <taxon>Rhodospirillales</taxon>
        <taxon>Thalassospiraceae</taxon>
        <taxon>Thalassospira</taxon>
    </lineage>
</organism>
<comment type="function">
    <text evidence="6 9">Catalyzes cyclization of the linear tetrapyrrole, hydroxymethylbilane, to the macrocyclic uroporphyrinogen III.</text>
</comment>
<keyword evidence="5 9" id="KW-0627">Porphyrin biosynthesis</keyword>
<dbReference type="InterPro" id="IPR003754">
    <property type="entry name" value="4pyrrol_synth_uPrphyn_synth"/>
</dbReference>